<dbReference type="SUPFAM" id="SSF52540">
    <property type="entry name" value="P-loop containing nucleoside triphosphate hydrolases"/>
    <property type="match status" value="1"/>
</dbReference>
<evidence type="ECO:0000313" key="6">
    <source>
        <dbReference type="Proteomes" id="UP000183138"/>
    </source>
</evidence>
<dbReference type="GO" id="GO:0016887">
    <property type="term" value="F:ATP hydrolysis activity"/>
    <property type="evidence" value="ECO:0007669"/>
    <property type="project" value="InterPro"/>
</dbReference>
<accession>A0A1J5U3R4</accession>
<sequence>MELLEVKDLKKGFGSKTFNTRVEVLKGINLKIRRGELVALMGPSGCGKSTLLNIIGGLLPGDEGVIELKGGSSNEVSKKFNYGTKAPNKVVDVRRKGVGWIFQDFHLVEHLSAIDNVAMALEISGMEQKEAETKAKSALTKVGLGDRIEFGAEQLSGGQRQRVAVARAIAGSRPLLLADEPTGNLDAESGSDIMKLFKILTKGENPISVLMVTHDPNLASQADRMLLMKDGVVAASDIKSAWGIKDEEEEE</sequence>
<feature type="domain" description="ABC transporter" evidence="4">
    <location>
        <begin position="4"/>
        <end position="247"/>
    </location>
</feature>
<evidence type="ECO:0000256" key="2">
    <source>
        <dbReference type="ARBA" id="ARBA00022741"/>
    </source>
</evidence>
<evidence type="ECO:0000313" key="5">
    <source>
        <dbReference type="EMBL" id="OIR23056.1"/>
    </source>
</evidence>
<name>A0A1J5U3R4_9ARCH</name>
<evidence type="ECO:0000256" key="1">
    <source>
        <dbReference type="ARBA" id="ARBA00022448"/>
    </source>
</evidence>
<evidence type="ECO:0000259" key="4">
    <source>
        <dbReference type="PROSITE" id="PS50893"/>
    </source>
</evidence>
<comment type="caution">
    <text evidence="5">The sequence shown here is derived from an EMBL/GenBank/DDBJ whole genome shotgun (WGS) entry which is preliminary data.</text>
</comment>
<keyword evidence="3" id="KW-0067">ATP-binding</keyword>
<dbReference type="InterPro" id="IPR003439">
    <property type="entry name" value="ABC_transporter-like_ATP-bd"/>
</dbReference>
<keyword evidence="2" id="KW-0547">Nucleotide-binding</keyword>
<dbReference type="GO" id="GO:0005524">
    <property type="term" value="F:ATP binding"/>
    <property type="evidence" value="ECO:0007669"/>
    <property type="project" value="UniProtKB-KW"/>
</dbReference>
<dbReference type="InterPro" id="IPR015854">
    <property type="entry name" value="ABC_transpr_LolD-like"/>
</dbReference>
<dbReference type="GO" id="GO:0022857">
    <property type="term" value="F:transmembrane transporter activity"/>
    <property type="evidence" value="ECO:0007669"/>
    <property type="project" value="TreeGrafter"/>
</dbReference>
<dbReference type="CDD" id="cd03255">
    <property type="entry name" value="ABC_MJ0796_LolCDE_FtsE"/>
    <property type="match status" value="1"/>
</dbReference>
<dbReference type="SMART" id="SM00382">
    <property type="entry name" value="AAA"/>
    <property type="match status" value="1"/>
</dbReference>
<dbReference type="InterPro" id="IPR027417">
    <property type="entry name" value="P-loop_NTPase"/>
</dbReference>
<dbReference type="InterPro" id="IPR003593">
    <property type="entry name" value="AAA+_ATPase"/>
</dbReference>
<gene>
    <name evidence="5" type="ORF">BEU00_00900</name>
</gene>
<proteinExistence type="predicted"/>
<protein>
    <recommendedName>
        <fullName evidence="4">ABC transporter domain-containing protein</fullName>
    </recommendedName>
</protein>
<reference evidence="5 6" key="1">
    <citation type="submission" date="2016-08" db="EMBL/GenBank/DDBJ databases">
        <title>New Insights into Marine Group III Euryarchaeota, from dark to light.</title>
        <authorList>
            <person name="Haro-Moreno J.M."/>
            <person name="Rodriguez-Valera F."/>
            <person name="Lopez-Garcia P."/>
            <person name="Moreira D."/>
            <person name="Martin-Cuadrado A.B."/>
        </authorList>
    </citation>
    <scope>NUCLEOTIDE SEQUENCE [LARGE SCALE GENOMIC DNA]</scope>
    <source>
        <strain evidence="5">CG-Epi3</strain>
    </source>
</reference>
<dbReference type="Pfam" id="PF00005">
    <property type="entry name" value="ABC_tran"/>
    <property type="match status" value="1"/>
</dbReference>
<organism evidence="5 6">
    <name type="scientific">Marine Group III euryarchaeote CG-Epi3</name>
    <dbReference type="NCBI Taxonomy" id="1888997"/>
    <lineage>
        <taxon>Archaea</taxon>
        <taxon>Methanobacteriati</taxon>
        <taxon>Thermoplasmatota</taxon>
        <taxon>Thermoplasmata</taxon>
        <taxon>Candidatus Thermoprofundales</taxon>
    </lineage>
</organism>
<dbReference type="PANTHER" id="PTHR24220">
    <property type="entry name" value="IMPORT ATP-BINDING PROTEIN"/>
    <property type="match status" value="1"/>
</dbReference>
<dbReference type="PROSITE" id="PS00211">
    <property type="entry name" value="ABC_TRANSPORTER_1"/>
    <property type="match status" value="1"/>
</dbReference>
<dbReference type="EMBL" id="MIYY01000025">
    <property type="protein sequence ID" value="OIR23056.1"/>
    <property type="molecule type" value="Genomic_DNA"/>
</dbReference>
<dbReference type="Proteomes" id="UP000183138">
    <property type="component" value="Unassembled WGS sequence"/>
</dbReference>
<dbReference type="AlphaFoldDB" id="A0A1J5U3R4"/>
<dbReference type="InterPro" id="IPR017911">
    <property type="entry name" value="MacB-like_ATP-bd"/>
</dbReference>
<keyword evidence="1" id="KW-0813">Transport</keyword>
<dbReference type="GO" id="GO:0005886">
    <property type="term" value="C:plasma membrane"/>
    <property type="evidence" value="ECO:0007669"/>
    <property type="project" value="TreeGrafter"/>
</dbReference>
<dbReference type="InterPro" id="IPR017871">
    <property type="entry name" value="ABC_transporter-like_CS"/>
</dbReference>
<evidence type="ECO:0000256" key="3">
    <source>
        <dbReference type="ARBA" id="ARBA00022840"/>
    </source>
</evidence>
<dbReference type="Gene3D" id="3.40.50.300">
    <property type="entry name" value="P-loop containing nucleotide triphosphate hydrolases"/>
    <property type="match status" value="1"/>
</dbReference>
<dbReference type="PROSITE" id="PS50893">
    <property type="entry name" value="ABC_TRANSPORTER_2"/>
    <property type="match status" value="1"/>
</dbReference>